<dbReference type="SUPFAM" id="SSF52540">
    <property type="entry name" value="P-loop containing nucleoside triphosphate hydrolases"/>
    <property type="match status" value="1"/>
</dbReference>
<gene>
    <name evidence="3" type="ORF">EXIGLDRAFT_2182</name>
</gene>
<evidence type="ECO:0000256" key="1">
    <source>
        <dbReference type="RuleBase" id="RU003651"/>
    </source>
</evidence>
<dbReference type="PANTHER" id="PTHR23077:SF132">
    <property type="entry name" value="ATP-DEPENDENT ZN PROTEASE"/>
    <property type="match status" value="1"/>
</dbReference>
<dbReference type="GO" id="GO:0005524">
    <property type="term" value="F:ATP binding"/>
    <property type="evidence" value="ECO:0007669"/>
    <property type="project" value="UniProtKB-KW"/>
</dbReference>
<dbReference type="InterPro" id="IPR003960">
    <property type="entry name" value="ATPase_AAA_CS"/>
</dbReference>
<feature type="domain" description="AAA+ ATPase" evidence="2">
    <location>
        <begin position="235"/>
        <end position="358"/>
    </location>
</feature>
<organism evidence="3 4">
    <name type="scientific">Exidia glandulosa HHB12029</name>
    <dbReference type="NCBI Taxonomy" id="1314781"/>
    <lineage>
        <taxon>Eukaryota</taxon>
        <taxon>Fungi</taxon>
        <taxon>Dikarya</taxon>
        <taxon>Basidiomycota</taxon>
        <taxon>Agaricomycotina</taxon>
        <taxon>Agaricomycetes</taxon>
        <taxon>Auriculariales</taxon>
        <taxon>Exidiaceae</taxon>
        <taxon>Exidia</taxon>
    </lineage>
</organism>
<dbReference type="GO" id="GO:0005634">
    <property type="term" value="C:nucleus"/>
    <property type="evidence" value="ECO:0007669"/>
    <property type="project" value="TreeGrafter"/>
</dbReference>
<dbReference type="SMART" id="SM00382">
    <property type="entry name" value="AAA"/>
    <property type="match status" value="1"/>
</dbReference>
<evidence type="ECO:0000313" key="3">
    <source>
        <dbReference type="EMBL" id="KZW03762.1"/>
    </source>
</evidence>
<dbReference type="InterPro" id="IPR003959">
    <property type="entry name" value="ATPase_AAA_core"/>
</dbReference>
<dbReference type="OrthoDB" id="2115716at2759"/>
<dbReference type="PANTHER" id="PTHR23077">
    <property type="entry name" value="AAA-FAMILY ATPASE"/>
    <property type="match status" value="1"/>
</dbReference>
<dbReference type="InterPro" id="IPR050168">
    <property type="entry name" value="AAA_ATPase_domain"/>
</dbReference>
<keyword evidence="3" id="KW-0378">Hydrolase</keyword>
<dbReference type="InterPro" id="IPR027417">
    <property type="entry name" value="P-loop_NTPase"/>
</dbReference>
<dbReference type="EMBL" id="KV425882">
    <property type="protein sequence ID" value="KZW03762.1"/>
    <property type="molecule type" value="Genomic_DNA"/>
</dbReference>
<dbReference type="STRING" id="1314781.A0A165QKS2"/>
<name>A0A165QKS2_EXIGL</name>
<evidence type="ECO:0000259" key="2">
    <source>
        <dbReference type="SMART" id="SM00382"/>
    </source>
</evidence>
<proteinExistence type="inferred from homology"/>
<evidence type="ECO:0000313" key="4">
    <source>
        <dbReference type="Proteomes" id="UP000077266"/>
    </source>
</evidence>
<protein>
    <submittedName>
        <fullName evidence="3">p-loop containing nucleoside triphosphate hydrolase protein</fullName>
    </submittedName>
</protein>
<keyword evidence="4" id="KW-1185">Reference proteome</keyword>
<dbReference type="Gene3D" id="3.40.50.300">
    <property type="entry name" value="P-loop containing nucleotide triphosphate hydrolases"/>
    <property type="match status" value="1"/>
</dbReference>
<keyword evidence="1" id="KW-0547">Nucleotide-binding</keyword>
<dbReference type="InParanoid" id="A0A165QKS2"/>
<sequence>MSLSDLEDAFVNVSFDDQPREQPAYASTAVGDGPKDEFDVWTDHTSAKRSDAEVVMYNALRKLYPGHTVLSTHDWSNSILTFPEAFVMPDPDQDSIIRPVFLPLPKNAPMPGVIGEDTAFASYIVAWREFEFRYVVCQYPLGFGIVSQQFIIHKGPEANIHLLIVEAGGWAHELHNEIWVYEQGYWRKDASLWVEVQKANWDDVILKKSFKDQIQNDVNGFYQQGKVYKELGIPWKRGILMHGPPGNGKTISMKAIMKSAPATPLYVRTFQNYRGPEAAMKDVFDKARQNSPCLLVLEDLDNLIDATTRSFFLNQLDGLGDNDGMLIIGTTNYLDRIDPSLSKRPSRFDRKLLFDDPDREERTLYVKYWQRKLKSNDKLEFPDSLVKEIAGMTSGFSFAFLKEAFVSTLVLIATGTERRSFGDAIKNTIQNLRKEINDDDDDDVALPAALSSSSFFRQFVKQ</sequence>
<dbReference type="GO" id="GO:1990275">
    <property type="term" value="F:preribosome binding"/>
    <property type="evidence" value="ECO:0007669"/>
    <property type="project" value="TreeGrafter"/>
</dbReference>
<dbReference type="InterPro" id="IPR003593">
    <property type="entry name" value="AAA+_ATPase"/>
</dbReference>
<reference evidence="3 4" key="1">
    <citation type="journal article" date="2016" name="Mol. Biol. Evol.">
        <title>Comparative Genomics of Early-Diverging Mushroom-Forming Fungi Provides Insights into the Origins of Lignocellulose Decay Capabilities.</title>
        <authorList>
            <person name="Nagy L.G."/>
            <person name="Riley R."/>
            <person name="Tritt A."/>
            <person name="Adam C."/>
            <person name="Daum C."/>
            <person name="Floudas D."/>
            <person name="Sun H."/>
            <person name="Yadav J.S."/>
            <person name="Pangilinan J."/>
            <person name="Larsson K.H."/>
            <person name="Matsuura K."/>
            <person name="Barry K."/>
            <person name="Labutti K."/>
            <person name="Kuo R."/>
            <person name="Ohm R.A."/>
            <person name="Bhattacharya S.S."/>
            <person name="Shirouzu T."/>
            <person name="Yoshinaga Y."/>
            <person name="Martin F.M."/>
            <person name="Grigoriev I.V."/>
            <person name="Hibbett D.S."/>
        </authorList>
    </citation>
    <scope>NUCLEOTIDE SEQUENCE [LARGE SCALE GENOMIC DNA]</scope>
    <source>
        <strain evidence="3 4">HHB12029</strain>
    </source>
</reference>
<dbReference type="Proteomes" id="UP000077266">
    <property type="component" value="Unassembled WGS sequence"/>
</dbReference>
<dbReference type="AlphaFoldDB" id="A0A165QKS2"/>
<dbReference type="GO" id="GO:0003723">
    <property type="term" value="F:RNA binding"/>
    <property type="evidence" value="ECO:0007669"/>
    <property type="project" value="TreeGrafter"/>
</dbReference>
<keyword evidence="1" id="KW-0067">ATP-binding</keyword>
<dbReference type="PROSITE" id="PS00674">
    <property type="entry name" value="AAA"/>
    <property type="match status" value="1"/>
</dbReference>
<dbReference type="GO" id="GO:0042254">
    <property type="term" value="P:ribosome biogenesis"/>
    <property type="evidence" value="ECO:0007669"/>
    <property type="project" value="TreeGrafter"/>
</dbReference>
<dbReference type="GO" id="GO:0016887">
    <property type="term" value="F:ATP hydrolysis activity"/>
    <property type="evidence" value="ECO:0007669"/>
    <property type="project" value="InterPro"/>
</dbReference>
<accession>A0A165QKS2</accession>
<dbReference type="Pfam" id="PF00004">
    <property type="entry name" value="AAA"/>
    <property type="match status" value="1"/>
</dbReference>
<comment type="similarity">
    <text evidence="1">Belongs to the AAA ATPase family.</text>
</comment>